<accession>A0A1J9PU73</accession>
<reference evidence="2 3" key="1">
    <citation type="submission" date="2015-07" db="EMBL/GenBank/DDBJ databases">
        <title>Emmonsia species relationships and genome sequence.</title>
        <authorList>
            <consortium name="The Broad Institute Genomics Platform"/>
            <person name="Cuomo C.A."/>
            <person name="Munoz J.F."/>
            <person name="Imamovic A."/>
            <person name="Priest M.E."/>
            <person name="Young S."/>
            <person name="Clay O.K."/>
            <person name="McEwen J.G."/>
        </authorList>
    </citation>
    <scope>NUCLEOTIDE SEQUENCE [LARGE SCALE GENOMIC DNA]</scope>
    <source>
        <strain evidence="2 3">UAMH 9510</strain>
    </source>
</reference>
<dbReference type="EMBL" id="LGRN01000010">
    <property type="protein sequence ID" value="OJD19442.1"/>
    <property type="molecule type" value="Genomic_DNA"/>
</dbReference>
<evidence type="ECO:0000256" key="1">
    <source>
        <dbReference type="SAM" id="MobiDB-lite"/>
    </source>
</evidence>
<name>A0A1J9PU73_9EURO</name>
<dbReference type="VEuPathDB" id="FungiDB:AJ78_00616"/>
<keyword evidence="3" id="KW-1185">Reference proteome</keyword>
<sequence length="62" mass="6965">MDWVSFVRAEIHSFNSAVPNPSPLDAQKKNPGTNALSDARSARIPCESIWFMGYLHPPREHS</sequence>
<protein>
    <submittedName>
        <fullName evidence="2">Uncharacterized protein</fullName>
    </submittedName>
</protein>
<organism evidence="2 3">
    <name type="scientific">Emergomyces pasteurianus Ep9510</name>
    <dbReference type="NCBI Taxonomy" id="1447872"/>
    <lineage>
        <taxon>Eukaryota</taxon>
        <taxon>Fungi</taxon>
        <taxon>Dikarya</taxon>
        <taxon>Ascomycota</taxon>
        <taxon>Pezizomycotina</taxon>
        <taxon>Eurotiomycetes</taxon>
        <taxon>Eurotiomycetidae</taxon>
        <taxon>Onygenales</taxon>
        <taxon>Ajellomycetaceae</taxon>
        <taxon>Emergomyces</taxon>
    </lineage>
</organism>
<gene>
    <name evidence="2" type="ORF">AJ78_00616</name>
</gene>
<evidence type="ECO:0000313" key="2">
    <source>
        <dbReference type="EMBL" id="OJD19442.1"/>
    </source>
</evidence>
<dbReference type="Proteomes" id="UP000182235">
    <property type="component" value="Unassembled WGS sequence"/>
</dbReference>
<dbReference type="AlphaFoldDB" id="A0A1J9PU73"/>
<proteinExistence type="predicted"/>
<feature type="region of interest" description="Disordered" evidence="1">
    <location>
        <begin position="17"/>
        <end position="39"/>
    </location>
</feature>
<evidence type="ECO:0000313" key="3">
    <source>
        <dbReference type="Proteomes" id="UP000182235"/>
    </source>
</evidence>
<comment type="caution">
    <text evidence="2">The sequence shown here is derived from an EMBL/GenBank/DDBJ whole genome shotgun (WGS) entry which is preliminary data.</text>
</comment>